<keyword evidence="1" id="KW-0472">Membrane</keyword>
<reference evidence="2 3" key="1">
    <citation type="submission" date="2023-07" db="EMBL/GenBank/DDBJ databases">
        <title>Genomic Encyclopedia of Type Strains, Phase IV (KMG-IV): sequencing the most valuable type-strain genomes for metagenomic binning, comparative biology and taxonomic classification.</title>
        <authorList>
            <person name="Goeker M."/>
        </authorList>
    </citation>
    <scope>NUCLEOTIDE SEQUENCE [LARGE SCALE GENOMIC DNA]</scope>
    <source>
        <strain evidence="2 3">DSM 27594</strain>
    </source>
</reference>
<evidence type="ECO:0000256" key="1">
    <source>
        <dbReference type="SAM" id="Phobius"/>
    </source>
</evidence>
<feature type="transmembrane region" description="Helical" evidence="1">
    <location>
        <begin position="36"/>
        <end position="55"/>
    </location>
</feature>
<protein>
    <submittedName>
        <fullName evidence="2">Uncharacterized protein</fullName>
    </submittedName>
</protein>
<dbReference type="Proteomes" id="UP001224122">
    <property type="component" value="Unassembled WGS sequence"/>
</dbReference>
<keyword evidence="1" id="KW-0812">Transmembrane</keyword>
<name>A0ABT9Y085_9BACI</name>
<comment type="caution">
    <text evidence="2">The sequence shown here is derived from an EMBL/GenBank/DDBJ whole genome shotgun (WGS) entry which is preliminary data.</text>
</comment>
<feature type="transmembrane region" description="Helical" evidence="1">
    <location>
        <begin position="6"/>
        <end position="24"/>
    </location>
</feature>
<organism evidence="2 3">
    <name type="scientific">Neobacillus ginsengisoli</name>
    <dbReference type="NCBI Taxonomy" id="904295"/>
    <lineage>
        <taxon>Bacteria</taxon>
        <taxon>Bacillati</taxon>
        <taxon>Bacillota</taxon>
        <taxon>Bacilli</taxon>
        <taxon>Bacillales</taxon>
        <taxon>Bacillaceae</taxon>
        <taxon>Neobacillus</taxon>
    </lineage>
</organism>
<gene>
    <name evidence="2" type="ORF">J2S10_004452</name>
</gene>
<accession>A0ABT9Y085</accession>
<evidence type="ECO:0000313" key="3">
    <source>
        <dbReference type="Proteomes" id="UP001224122"/>
    </source>
</evidence>
<dbReference type="RefSeq" id="WP_307412388.1">
    <property type="nucleotide sequence ID" value="NZ_JAUSTW010000008.1"/>
</dbReference>
<dbReference type="EMBL" id="JAUSTW010000008">
    <property type="protein sequence ID" value="MDQ0201246.1"/>
    <property type="molecule type" value="Genomic_DNA"/>
</dbReference>
<keyword evidence="1" id="KW-1133">Transmembrane helix</keyword>
<proteinExistence type="predicted"/>
<evidence type="ECO:0000313" key="2">
    <source>
        <dbReference type="EMBL" id="MDQ0201246.1"/>
    </source>
</evidence>
<keyword evidence="3" id="KW-1185">Reference proteome</keyword>
<sequence length="60" mass="6927">MVGTSQTPDVASIMLSIVWIWNFFDQKQKRTVNFVHIMLLVFGLVILLTSIYKWVNSLAL</sequence>